<evidence type="ECO:0000256" key="1">
    <source>
        <dbReference type="SAM" id="MobiDB-lite"/>
    </source>
</evidence>
<evidence type="ECO:0000313" key="3">
    <source>
        <dbReference type="EMBL" id="ANC78817.1"/>
    </source>
</evidence>
<evidence type="ECO:0008006" key="5">
    <source>
        <dbReference type="Google" id="ProtNLM"/>
    </source>
</evidence>
<proteinExistence type="predicted"/>
<dbReference type="EMBL" id="CP015378">
    <property type="protein sequence ID" value="ANC78817.1"/>
    <property type="molecule type" value="Genomic_DNA"/>
</dbReference>
<protein>
    <recommendedName>
        <fullName evidence="5">Spore coat protein</fullName>
    </recommendedName>
</protein>
<dbReference type="KEGG" id="fpn:ABE65_019245"/>
<feature type="signal peptide" evidence="2">
    <location>
        <begin position="1"/>
        <end position="21"/>
    </location>
</feature>
<gene>
    <name evidence="3" type="ORF">ABE65_019245</name>
</gene>
<sequence>MKKAKKALLGTALAGALVVSAGFGTYSWFTDVKTANSEIDNGTLTLGMDTQLFTHEKFAPSQVLVSDFKKIENTGSLDQILRASYTHSVDKASAKKYKVAYLAIKYAERPDETVLKGMATEYEKGFKKGVDNPVMPSGKSKQAVGYEVEGGLVSADEASAMKMQAANQEKTFKFGKDGFWKLKDNQSIEIMFFVKLLDSAGNEYQGAQYNGEFKVEAKQTDEGADFGPAANTEVSPTTAE</sequence>
<dbReference type="STRING" id="1221500.ABE65_019245"/>
<keyword evidence="4" id="KW-1185">Reference proteome</keyword>
<dbReference type="InterPro" id="IPR022121">
    <property type="entry name" value="Peptidase_M73_camelysin"/>
</dbReference>
<evidence type="ECO:0000256" key="2">
    <source>
        <dbReference type="SAM" id="SignalP"/>
    </source>
</evidence>
<evidence type="ECO:0000313" key="4">
    <source>
        <dbReference type="Proteomes" id="UP000076623"/>
    </source>
</evidence>
<keyword evidence="2" id="KW-0732">Signal</keyword>
<reference evidence="3 4" key="1">
    <citation type="submission" date="2016-04" db="EMBL/GenBank/DDBJ databases">
        <title>Complete genome sequence of Fictibacillus phosphorivorans G25-29, a strain toxic to nematodes.</title>
        <authorList>
            <person name="Zheng Z."/>
        </authorList>
    </citation>
    <scope>NUCLEOTIDE SEQUENCE [LARGE SCALE GENOMIC DNA]</scope>
    <source>
        <strain evidence="3 4">G25-29</strain>
    </source>
</reference>
<dbReference type="RefSeq" id="WP_066398558.1">
    <property type="nucleotide sequence ID" value="NZ_CP015378.1"/>
</dbReference>
<feature type="chain" id="PRO_5007816153" description="Spore coat protein" evidence="2">
    <location>
        <begin position="22"/>
        <end position="240"/>
    </location>
</feature>
<accession>A0A160IRB3</accession>
<organism evidence="3 4">
    <name type="scientific">Fictibacillus phosphorivorans</name>
    <dbReference type="NCBI Taxonomy" id="1221500"/>
    <lineage>
        <taxon>Bacteria</taxon>
        <taxon>Bacillati</taxon>
        <taxon>Bacillota</taxon>
        <taxon>Bacilli</taxon>
        <taxon>Bacillales</taxon>
        <taxon>Fictibacillaceae</taxon>
        <taxon>Fictibacillus</taxon>
    </lineage>
</organism>
<feature type="region of interest" description="Disordered" evidence="1">
    <location>
        <begin position="218"/>
        <end position="240"/>
    </location>
</feature>
<name>A0A160IRB3_9BACL</name>
<dbReference type="AlphaFoldDB" id="A0A160IRB3"/>
<dbReference type="Pfam" id="PF12389">
    <property type="entry name" value="Peptidase_M73"/>
    <property type="match status" value="1"/>
</dbReference>
<dbReference type="Proteomes" id="UP000076623">
    <property type="component" value="Chromosome"/>
</dbReference>